<dbReference type="GO" id="GO:0015645">
    <property type="term" value="F:fatty acid ligase activity"/>
    <property type="evidence" value="ECO:0007669"/>
    <property type="project" value="TreeGrafter"/>
</dbReference>
<dbReference type="Gene3D" id="3.30.300.30">
    <property type="match status" value="1"/>
</dbReference>
<name>A0A1M6QA91_9BRAD</name>
<protein>
    <submittedName>
        <fullName evidence="7">Acetyl-CoA synthetase</fullName>
    </submittedName>
</protein>
<dbReference type="InterPro" id="IPR045851">
    <property type="entry name" value="AMP-bd_C_sf"/>
</dbReference>
<dbReference type="GO" id="GO:0006633">
    <property type="term" value="P:fatty acid biosynthetic process"/>
    <property type="evidence" value="ECO:0007669"/>
    <property type="project" value="TreeGrafter"/>
</dbReference>
<keyword evidence="3" id="KW-0547">Nucleotide-binding</keyword>
<sequence>MLTETTDYEKLYRDFRWDIPERLNLATVCCDRHADGSKRLALIYVDEEGVATRTSFDEVAELSRRFANVLKADGLGRGDRVAVFLSQSLELPIAHLAAFRSGMVSIPLFALFGEDALEFRLSNSGAKAIVTDEAGWQKLARIRDRLPDLRHVYVIGDRAPAGTKSFWASLEAASSEFTTVDTSSDDPALIIYTSGTTGNPKGALHAHRVVLGHLPNVEMCHDFLPKPGDLMWTPADWAWIGGLINALLAGWYHGVPIVGHRARKFDSEAAMQMMADYGIRNVFLPPTALKLMRLAGVRHDGVRLRSIFTGGESLGGELLDWVRATFGIDAHEVFGQTECNLVIGSNSKLFPIRPGSMGKATPGFDVRIVNDKGEELPRGSRGIIGVRQPCPCTMIEYWKNPEATAKKYAGEFLLTGDLGVQDEDGYFWYVSREDDVITTAGYRVGPSEIEHTLLKHPAVAMAAVVGIPDPVRTEAIKAWIVLRPGFAPDDALAREIQEFVKVQLAAHEYPRFVQFVDSLPMTATGKVLRRELRALG</sequence>
<dbReference type="PANTHER" id="PTHR43605:SF10">
    <property type="entry name" value="ACYL-COA SYNTHETASE MEDIUM CHAIN FAMILY MEMBER 3"/>
    <property type="match status" value="1"/>
</dbReference>
<reference evidence="7 8" key="1">
    <citation type="submission" date="2016-11" db="EMBL/GenBank/DDBJ databases">
        <authorList>
            <person name="Jaros S."/>
            <person name="Januszkiewicz K."/>
            <person name="Wedrychowicz H."/>
        </authorList>
    </citation>
    <scope>NUCLEOTIDE SEQUENCE [LARGE SCALE GENOMIC DNA]</scope>
    <source>
        <strain evidence="7 8">GAS499</strain>
    </source>
</reference>
<accession>A0A1M6QA91</accession>
<evidence type="ECO:0000313" key="8">
    <source>
        <dbReference type="Proteomes" id="UP000189935"/>
    </source>
</evidence>
<dbReference type="AlphaFoldDB" id="A0A1M6QA91"/>
<evidence type="ECO:0000259" key="6">
    <source>
        <dbReference type="Pfam" id="PF13193"/>
    </source>
</evidence>
<proteinExistence type="inferred from homology"/>
<evidence type="ECO:0000256" key="4">
    <source>
        <dbReference type="ARBA" id="ARBA00022840"/>
    </source>
</evidence>
<evidence type="ECO:0000256" key="3">
    <source>
        <dbReference type="ARBA" id="ARBA00022741"/>
    </source>
</evidence>
<dbReference type="GO" id="GO:0004321">
    <property type="term" value="F:fatty-acyl-CoA synthase activity"/>
    <property type="evidence" value="ECO:0007669"/>
    <property type="project" value="TreeGrafter"/>
</dbReference>
<organism evidence="7 8">
    <name type="scientific">Bradyrhizobium lablabi</name>
    <dbReference type="NCBI Taxonomy" id="722472"/>
    <lineage>
        <taxon>Bacteria</taxon>
        <taxon>Pseudomonadati</taxon>
        <taxon>Pseudomonadota</taxon>
        <taxon>Alphaproteobacteria</taxon>
        <taxon>Hyphomicrobiales</taxon>
        <taxon>Nitrobacteraceae</taxon>
        <taxon>Bradyrhizobium</taxon>
    </lineage>
</organism>
<evidence type="ECO:0000256" key="2">
    <source>
        <dbReference type="ARBA" id="ARBA00022598"/>
    </source>
</evidence>
<dbReference type="InterPro" id="IPR020845">
    <property type="entry name" value="AMP-binding_CS"/>
</dbReference>
<dbReference type="Pfam" id="PF00501">
    <property type="entry name" value="AMP-binding"/>
    <property type="match status" value="1"/>
</dbReference>
<dbReference type="GO" id="GO:0005524">
    <property type="term" value="F:ATP binding"/>
    <property type="evidence" value="ECO:0007669"/>
    <property type="project" value="UniProtKB-KW"/>
</dbReference>
<dbReference type="Proteomes" id="UP000189935">
    <property type="component" value="Chromosome I"/>
</dbReference>
<dbReference type="CDD" id="cd05971">
    <property type="entry name" value="MACS_like_3"/>
    <property type="match status" value="1"/>
</dbReference>
<dbReference type="GO" id="GO:0006637">
    <property type="term" value="P:acyl-CoA metabolic process"/>
    <property type="evidence" value="ECO:0007669"/>
    <property type="project" value="TreeGrafter"/>
</dbReference>
<gene>
    <name evidence="7" type="ORF">SAMN05444159_2605</name>
</gene>
<evidence type="ECO:0000313" key="7">
    <source>
        <dbReference type="EMBL" id="SHK17060.1"/>
    </source>
</evidence>
<dbReference type="SUPFAM" id="SSF56801">
    <property type="entry name" value="Acetyl-CoA synthetase-like"/>
    <property type="match status" value="1"/>
</dbReference>
<keyword evidence="4" id="KW-0067">ATP-binding</keyword>
<dbReference type="InterPro" id="IPR025110">
    <property type="entry name" value="AMP-bd_C"/>
</dbReference>
<feature type="domain" description="AMP-binding enzyme C-terminal" evidence="6">
    <location>
        <begin position="448"/>
        <end position="526"/>
    </location>
</feature>
<dbReference type="InterPro" id="IPR051087">
    <property type="entry name" value="Mitochondrial_ACSM"/>
</dbReference>
<comment type="similarity">
    <text evidence="1">Belongs to the ATP-dependent AMP-binding enzyme family.</text>
</comment>
<dbReference type="PANTHER" id="PTHR43605">
    <property type="entry name" value="ACYL-COENZYME A SYNTHETASE"/>
    <property type="match status" value="1"/>
</dbReference>
<dbReference type="InterPro" id="IPR000873">
    <property type="entry name" value="AMP-dep_synth/lig_dom"/>
</dbReference>
<dbReference type="OrthoDB" id="9803968at2"/>
<dbReference type="InterPro" id="IPR049515">
    <property type="entry name" value="MACS_put"/>
</dbReference>
<dbReference type="EMBL" id="LT670844">
    <property type="protein sequence ID" value="SHK17060.1"/>
    <property type="molecule type" value="Genomic_DNA"/>
</dbReference>
<dbReference type="Gene3D" id="3.40.50.12780">
    <property type="entry name" value="N-terminal domain of ligase-like"/>
    <property type="match status" value="1"/>
</dbReference>
<dbReference type="FunFam" id="3.40.50.12780:FF:000063">
    <property type="entry name" value="Acetyl-coenzyme A synthetase"/>
    <property type="match status" value="1"/>
</dbReference>
<dbReference type="PROSITE" id="PS00455">
    <property type="entry name" value="AMP_BINDING"/>
    <property type="match status" value="1"/>
</dbReference>
<dbReference type="FunFam" id="3.30.300.30:FF:000005">
    <property type="entry name" value="Acyl-coenzyme A synthetase ACSM5, mitochondrial"/>
    <property type="match status" value="1"/>
</dbReference>
<keyword evidence="2" id="KW-0436">Ligase</keyword>
<feature type="domain" description="AMP-dependent synthetase/ligase" evidence="5">
    <location>
        <begin position="38"/>
        <end position="398"/>
    </location>
</feature>
<dbReference type="GO" id="GO:0016405">
    <property type="term" value="F:CoA-ligase activity"/>
    <property type="evidence" value="ECO:0007669"/>
    <property type="project" value="UniProtKB-ARBA"/>
</dbReference>
<evidence type="ECO:0000259" key="5">
    <source>
        <dbReference type="Pfam" id="PF00501"/>
    </source>
</evidence>
<dbReference type="Pfam" id="PF13193">
    <property type="entry name" value="AMP-binding_C"/>
    <property type="match status" value="1"/>
</dbReference>
<evidence type="ECO:0000256" key="1">
    <source>
        <dbReference type="ARBA" id="ARBA00006432"/>
    </source>
</evidence>
<dbReference type="RefSeq" id="WP_079538483.1">
    <property type="nucleotide sequence ID" value="NZ_LT670844.1"/>
</dbReference>
<dbReference type="InterPro" id="IPR042099">
    <property type="entry name" value="ANL_N_sf"/>
</dbReference>